<keyword evidence="1" id="KW-0175">Coiled coil</keyword>
<feature type="compositionally biased region" description="Basic and acidic residues" evidence="2">
    <location>
        <begin position="113"/>
        <end position="123"/>
    </location>
</feature>
<comment type="caution">
    <text evidence="3">The sequence shown here is derived from an EMBL/GenBank/DDBJ whole genome shotgun (WGS) entry which is preliminary data.</text>
</comment>
<organism evidence="3 4">
    <name type="scientific">Carpinus fangiana</name>
    <dbReference type="NCBI Taxonomy" id="176857"/>
    <lineage>
        <taxon>Eukaryota</taxon>
        <taxon>Viridiplantae</taxon>
        <taxon>Streptophyta</taxon>
        <taxon>Embryophyta</taxon>
        <taxon>Tracheophyta</taxon>
        <taxon>Spermatophyta</taxon>
        <taxon>Magnoliopsida</taxon>
        <taxon>eudicotyledons</taxon>
        <taxon>Gunneridae</taxon>
        <taxon>Pentapetalae</taxon>
        <taxon>rosids</taxon>
        <taxon>fabids</taxon>
        <taxon>Fagales</taxon>
        <taxon>Betulaceae</taxon>
        <taxon>Carpinus</taxon>
    </lineage>
</organism>
<name>A0A5N6KXB4_9ROSI</name>
<feature type="coiled-coil region" evidence="1">
    <location>
        <begin position="275"/>
        <end position="302"/>
    </location>
</feature>
<evidence type="ECO:0000256" key="2">
    <source>
        <dbReference type="SAM" id="MobiDB-lite"/>
    </source>
</evidence>
<proteinExistence type="predicted"/>
<dbReference type="OrthoDB" id="5419928at2759"/>
<feature type="compositionally biased region" description="Polar residues" evidence="2">
    <location>
        <begin position="369"/>
        <end position="382"/>
    </location>
</feature>
<dbReference type="Proteomes" id="UP000327013">
    <property type="component" value="Unassembled WGS sequence"/>
</dbReference>
<dbReference type="EMBL" id="VIBQ01000016">
    <property type="protein sequence ID" value="KAB8356485.1"/>
    <property type="molecule type" value="Genomic_DNA"/>
</dbReference>
<sequence length="434" mass="47871">MPLGPKKPIPPAVLLAADEKEIIDFLTDSHVQSRRFDVSSIVGLDTLPDHERDAIATKLNKALQKMNPLDTGRLDQLLSTLDLQLASAGASSISFNHANNERCQTSSPPPTEDAAHRQSRDRARLVQAGGRPIMPMEQLGSLSTMNEKNLARAALWLDLPKKHNAAYGEVLPLFSKQLEHWSTFQQYWQWGNRGAAGRDKGFAAFLASMRQDYLDKQETEAVADEASFESMARRKWQDAATMRNSEPRYRRAMEELLLGGEDGHYLKTDQDTPLQQQLEAAKDNLRKQCAKLRRMCQDAKDYLTHEALAFAATEKSDSINGGLGNSRQLRKRKRNDGNEEKGTGTNVNAQVEEEEAAPLPPKRSRTRVNRSLASSAPNTSATEAPPEWKLRGSQRSQDAGGVAVTPGAQPTDADGAATDTGVGPTRGRKPRTVR</sequence>
<protein>
    <submittedName>
        <fullName evidence="3">Uncharacterized protein</fullName>
    </submittedName>
</protein>
<feature type="region of interest" description="Disordered" evidence="2">
    <location>
        <begin position="99"/>
        <end position="123"/>
    </location>
</feature>
<accession>A0A5N6KXB4</accession>
<dbReference type="AlphaFoldDB" id="A0A5N6KXB4"/>
<keyword evidence="4" id="KW-1185">Reference proteome</keyword>
<evidence type="ECO:0000313" key="4">
    <source>
        <dbReference type="Proteomes" id="UP000327013"/>
    </source>
</evidence>
<reference evidence="3 4" key="1">
    <citation type="submission" date="2019-06" db="EMBL/GenBank/DDBJ databases">
        <title>A chromosomal-level reference genome of Carpinus fangiana (Coryloideae, Betulaceae).</title>
        <authorList>
            <person name="Yang X."/>
            <person name="Wang Z."/>
            <person name="Zhang L."/>
            <person name="Hao G."/>
            <person name="Liu J."/>
            <person name="Yang Y."/>
        </authorList>
    </citation>
    <scope>NUCLEOTIDE SEQUENCE [LARGE SCALE GENOMIC DNA]</scope>
    <source>
        <strain evidence="3">Cfa_2016G</strain>
        <tissue evidence="3">Leaf</tissue>
    </source>
</reference>
<feature type="region of interest" description="Disordered" evidence="2">
    <location>
        <begin position="317"/>
        <end position="434"/>
    </location>
</feature>
<evidence type="ECO:0000256" key="1">
    <source>
        <dbReference type="SAM" id="Coils"/>
    </source>
</evidence>
<evidence type="ECO:0000313" key="3">
    <source>
        <dbReference type="EMBL" id="KAB8356485.1"/>
    </source>
</evidence>
<gene>
    <name evidence="3" type="ORF">FH972_024068</name>
</gene>